<dbReference type="EMBL" id="BGPR01000159">
    <property type="protein sequence ID" value="GBM00648.1"/>
    <property type="molecule type" value="Genomic_DNA"/>
</dbReference>
<comment type="caution">
    <text evidence="1">The sequence shown here is derived from an EMBL/GenBank/DDBJ whole genome shotgun (WGS) entry which is preliminary data.</text>
</comment>
<protein>
    <submittedName>
        <fullName evidence="1">Uncharacterized protein</fullName>
    </submittedName>
</protein>
<gene>
    <name evidence="1" type="ORF">AVEN_118000_1</name>
</gene>
<name>A0A4Y2CA45_ARAVE</name>
<keyword evidence="2" id="KW-1185">Reference proteome</keyword>
<dbReference type="AlphaFoldDB" id="A0A4Y2CA45"/>
<organism evidence="1 2">
    <name type="scientific">Araneus ventricosus</name>
    <name type="common">Orbweaver spider</name>
    <name type="synonym">Epeira ventricosa</name>
    <dbReference type="NCBI Taxonomy" id="182803"/>
    <lineage>
        <taxon>Eukaryota</taxon>
        <taxon>Metazoa</taxon>
        <taxon>Ecdysozoa</taxon>
        <taxon>Arthropoda</taxon>
        <taxon>Chelicerata</taxon>
        <taxon>Arachnida</taxon>
        <taxon>Araneae</taxon>
        <taxon>Araneomorphae</taxon>
        <taxon>Entelegynae</taxon>
        <taxon>Araneoidea</taxon>
        <taxon>Araneidae</taxon>
        <taxon>Araneus</taxon>
    </lineage>
</organism>
<dbReference type="OrthoDB" id="1728974at2759"/>
<dbReference type="Proteomes" id="UP000499080">
    <property type="component" value="Unassembled WGS sequence"/>
</dbReference>
<evidence type="ECO:0000313" key="1">
    <source>
        <dbReference type="EMBL" id="GBM00648.1"/>
    </source>
</evidence>
<sequence length="135" mass="16106">MKYLCKYVNKVPEMTVFEIISAENNLNEIYQYQMGRYISSNEAVWIILNFPIHERYPTVIHLSVQFENSQRDYFRTENDAKRAQAPEETALTPVFRLRTQDEFKYAPYCTMKYPSTTLLTMETRHGKVENKGRLY</sequence>
<accession>A0A4Y2CA45</accession>
<evidence type="ECO:0000313" key="2">
    <source>
        <dbReference type="Proteomes" id="UP000499080"/>
    </source>
</evidence>
<reference evidence="1 2" key="1">
    <citation type="journal article" date="2019" name="Sci. Rep.">
        <title>Orb-weaving spider Araneus ventricosus genome elucidates the spidroin gene catalogue.</title>
        <authorList>
            <person name="Kono N."/>
            <person name="Nakamura H."/>
            <person name="Ohtoshi R."/>
            <person name="Moran D.A.P."/>
            <person name="Shinohara A."/>
            <person name="Yoshida Y."/>
            <person name="Fujiwara M."/>
            <person name="Mori M."/>
            <person name="Tomita M."/>
            <person name="Arakawa K."/>
        </authorList>
    </citation>
    <scope>NUCLEOTIDE SEQUENCE [LARGE SCALE GENOMIC DNA]</scope>
</reference>
<proteinExistence type="predicted"/>